<dbReference type="Pfam" id="PF03544">
    <property type="entry name" value="TonB_C"/>
    <property type="match status" value="1"/>
</dbReference>
<dbReference type="Proteomes" id="UP000004105">
    <property type="component" value="Unassembled WGS sequence"/>
</dbReference>
<dbReference type="GO" id="GO:0016020">
    <property type="term" value="C:membrane"/>
    <property type="evidence" value="ECO:0007669"/>
    <property type="project" value="UniProtKB-SubCell"/>
</dbReference>
<name>F2BE04_9NEIS</name>
<dbReference type="PROSITE" id="PS52015">
    <property type="entry name" value="TONB_CTD"/>
    <property type="match status" value="1"/>
</dbReference>
<feature type="transmembrane region" description="Helical" evidence="5">
    <location>
        <begin position="23"/>
        <end position="45"/>
    </location>
</feature>
<organism evidence="7 8">
    <name type="scientific">Neisseria bacilliformis ATCC BAA-1200</name>
    <dbReference type="NCBI Taxonomy" id="888742"/>
    <lineage>
        <taxon>Bacteria</taxon>
        <taxon>Pseudomonadati</taxon>
        <taxon>Pseudomonadota</taxon>
        <taxon>Betaproteobacteria</taxon>
        <taxon>Neisseriales</taxon>
        <taxon>Neisseriaceae</taxon>
        <taxon>Neisseria</taxon>
    </lineage>
</organism>
<keyword evidence="4 5" id="KW-0472">Membrane</keyword>
<evidence type="ECO:0000313" key="7">
    <source>
        <dbReference type="EMBL" id="EGF10323.1"/>
    </source>
</evidence>
<dbReference type="OrthoDB" id="561740at2"/>
<dbReference type="GO" id="GO:0055085">
    <property type="term" value="P:transmembrane transport"/>
    <property type="evidence" value="ECO:0007669"/>
    <property type="project" value="InterPro"/>
</dbReference>
<evidence type="ECO:0000259" key="6">
    <source>
        <dbReference type="PROSITE" id="PS52015"/>
    </source>
</evidence>
<dbReference type="AlphaFoldDB" id="F2BE04"/>
<comment type="caution">
    <text evidence="7">The sequence shown here is derived from an EMBL/GenBank/DDBJ whole genome shotgun (WGS) entry which is preliminary data.</text>
</comment>
<feature type="domain" description="TonB C-terminal" evidence="6">
    <location>
        <begin position="75"/>
        <end position="162"/>
    </location>
</feature>
<evidence type="ECO:0000256" key="1">
    <source>
        <dbReference type="ARBA" id="ARBA00004167"/>
    </source>
</evidence>
<evidence type="ECO:0000313" key="8">
    <source>
        <dbReference type="Proteomes" id="UP000004105"/>
    </source>
</evidence>
<keyword evidence="3 5" id="KW-1133">Transmembrane helix</keyword>
<keyword evidence="8" id="KW-1185">Reference proteome</keyword>
<sequence>MAWGDGIEKADKTKPAASAGDTLAALSAVVIFIVIVLSGCLKLYVEYRQYQYQRQLMAGIGKLMEAEAEKLKEHTERFTPAQHIGGTVEYPEFARERNLHGTAKIHVLIGAGGQVKDVKLAQTAGHEILDRYALKAAKNGMYLPATKGFERVEDIILVEFEF</sequence>
<dbReference type="InterPro" id="IPR006260">
    <property type="entry name" value="TonB/TolA_C"/>
</dbReference>
<evidence type="ECO:0000256" key="5">
    <source>
        <dbReference type="SAM" id="Phobius"/>
    </source>
</evidence>
<gene>
    <name evidence="7" type="ORF">HMPREF9123_1960</name>
</gene>
<dbReference type="InterPro" id="IPR037682">
    <property type="entry name" value="TonB_C"/>
</dbReference>
<evidence type="ECO:0000256" key="4">
    <source>
        <dbReference type="ARBA" id="ARBA00023136"/>
    </source>
</evidence>
<evidence type="ECO:0000256" key="3">
    <source>
        <dbReference type="ARBA" id="ARBA00022989"/>
    </source>
</evidence>
<protein>
    <submittedName>
        <fullName evidence="7">TonB domain protein</fullName>
    </submittedName>
</protein>
<dbReference type="SUPFAM" id="SSF74653">
    <property type="entry name" value="TolA/TonB C-terminal domain"/>
    <property type="match status" value="1"/>
</dbReference>
<evidence type="ECO:0000256" key="2">
    <source>
        <dbReference type="ARBA" id="ARBA00022692"/>
    </source>
</evidence>
<dbReference type="RefSeq" id="WP_007342966.1">
    <property type="nucleotide sequence ID" value="NZ_GL878494.1"/>
</dbReference>
<accession>F2BE04</accession>
<dbReference type="Gene3D" id="3.30.1150.10">
    <property type="match status" value="1"/>
</dbReference>
<dbReference type="NCBIfam" id="TIGR01352">
    <property type="entry name" value="tonB_Cterm"/>
    <property type="match status" value="1"/>
</dbReference>
<dbReference type="EMBL" id="AFAY01000042">
    <property type="protein sequence ID" value="EGF10323.1"/>
    <property type="molecule type" value="Genomic_DNA"/>
</dbReference>
<comment type="subcellular location">
    <subcellularLocation>
        <location evidence="1">Membrane</location>
        <topology evidence="1">Single-pass membrane protein</topology>
    </subcellularLocation>
</comment>
<keyword evidence="2 5" id="KW-0812">Transmembrane</keyword>
<reference evidence="7 8" key="1">
    <citation type="submission" date="2011-02" db="EMBL/GenBank/DDBJ databases">
        <authorList>
            <person name="Muzny D."/>
            <person name="Qin X."/>
            <person name="Deng J."/>
            <person name="Jiang H."/>
            <person name="Liu Y."/>
            <person name="Qu J."/>
            <person name="Song X.-Z."/>
            <person name="Zhang L."/>
            <person name="Thornton R."/>
            <person name="Coyle M."/>
            <person name="Francisco L."/>
            <person name="Jackson L."/>
            <person name="Javaid M."/>
            <person name="Korchina V."/>
            <person name="Kovar C."/>
            <person name="Mata R."/>
            <person name="Mathew T."/>
            <person name="Ngo R."/>
            <person name="Nguyen L."/>
            <person name="Nguyen N."/>
            <person name="Okwuonu G."/>
            <person name="Ongeri F."/>
            <person name="Pham C."/>
            <person name="Simmons D."/>
            <person name="Wilczek-Boney K."/>
            <person name="Hale W."/>
            <person name="Jakkamsetti A."/>
            <person name="Pham P."/>
            <person name="Ruth R."/>
            <person name="San Lucas F."/>
            <person name="Warren J."/>
            <person name="Zhang J."/>
            <person name="Zhao Z."/>
            <person name="Zhou C."/>
            <person name="Zhu D."/>
            <person name="Lee S."/>
            <person name="Bess C."/>
            <person name="Blankenburg K."/>
            <person name="Forbes L."/>
            <person name="Fu Q."/>
            <person name="Gubbala S."/>
            <person name="Hirani K."/>
            <person name="Jayaseelan J.C."/>
            <person name="Lara F."/>
            <person name="Munidasa M."/>
            <person name="Palculict T."/>
            <person name="Patil S."/>
            <person name="Pu L.-L."/>
            <person name="Saada N."/>
            <person name="Tang L."/>
            <person name="Weissenberger G."/>
            <person name="Zhu Y."/>
            <person name="Hemphill L."/>
            <person name="Shang Y."/>
            <person name="Youmans B."/>
            <person name="Ayvaz T."/>
            <person name="Ross M."/>
            <person name="Santibanez J."/>
            <person name="Aqrawi P."/>
            <person name="Gross S."/>
            <person name="Joshi V."/>
            <person name="Fowler G."/>
            <person name="Nazareth L."/>
            <person name="Reid J."/>
            <person name="Worley K."/>
            <person name="Petrosino J."/>
            <person name="Highlander S."/>
            <person name="Gibbs R."/>
        </authorList>
    </citation>
    <scope>NUCLEOTIDE SEQUENCE [LARGE SCALE GENOMIC DNA]</scope>
    <source>
        <strain evidence="7 8">ATCC BAA-1200</strain>
    </source>
</reference>
<dbReference type="HOGENOM" id="CLU_1633613_0_0_4"/>
<proteinExistence type="predicted"/>